<dbReference type="SUPFAM" id="SSF52266">
    <property type="entry name" value="SGNH hydrolase"/>
    <property type="match status" value="1"/>
</dbReference>
<evidence type="ECO:0000313" key="4">
    <source>
        <dbReference type="Proteomes" id="UP001237105"/>
    </source>
</evidence>
<organism evidence="3 4">
    <name type="scientific">Streptomyces luteolus</name>
    <dbReference type="NCBI Taxonomy" id="3043615"/>
    <lineage>
        <taxon>Bacteria</taxon>
        <taxon>Bacillati</taxon>
        <taxon>Actinomycetota</taxon>
        <taxon>Actinomycetes</taxon>
        <taxon>Kitasatosporales</taxon>
        <taxon>Streptomycetaceae</taxon>
        <taxon>Streptomyces</taxon>
    </lineage>
</organism>
<dbReference type="PANTHER" id="PTHR43784:SF2">
    <property type="entry name" value="GDSL-LIKE LIPASE_ACYLHYDROLASE, PUTATIVE (AFU_ORTHOLOGUE AFUA_2G00820)-RELATED"/>
    <property type="match status" value="1"/>
</dbReference>
<keyword evidence="4" id="KW-1185">Reference proteome</keyword>
<dbReference type="GO" id="GO:0016787">
    <property type="term" value="F:hydrolase activity"/>
    <property type="evidence" value="ECO:0007669"/>
    <property type="project" value="UniProtKB-KW"/>
</dbReference>
<accession>A0ABT6T533</accession>
<dbReference type="InterPro" id="IPR053140">
    <property type="entry name" value="GDSL_Rv0518-like"/>
</dbReference>
<keyword evidence="3" id="KW-0378">Hydrolase</keyword>
<dbReference type="Proteomes" id="UP001237105">
    <property type="component" value="Unassembled WGS sequence"/>
</dbReference>
<gene>
    <name evidence="3" type="ORF">QIT00_31155</name>
</gene>
<evidence type="ECO:0000256" key="1">
    <source>
        <dbReference type="SAM" id="MobiDB-lite"/>
    </source>
</evidence>
<protein>
    <submittedName>
        <fullName evidence="3">SGNH/GDSL hydrolase family protein</fullName>
        <ecNumber evidence="3">3.1.-.-</ecNumber>
    </submittedName>
</protein>
<dbReference type="CDD" id="cd01832">
    <property type="entry name" value="SGNH_hydrolase_like_1"/>
    <property type="match status" value="1"/>
</dbReference>
<evidence type="ECO:0000259" key="2">
    <source>
        <dbReference type="Pfam" id="PF13472"/>
    </source>
</evidence>
<dbReference type="PANTHER" id="PTHR43784">
    <property type="entry name" value="GDSL-LIKE LIPASE/ACYLHYDROLASE, PUTATIVE (AFU_ORTHOLOGUE AFUA_2G00820)-RELATED"/>
    <property type="match status" value="1"/>
</dbReference>
<sequence length="265" mass="28927">MTTASRRAVGHPVESYAALGDCLAAHREGPGRDAPFPDWADRLAVLLAEERPDGVLRYRKAAPGRSLDHIVAEQLTAVREFAPDLVALRAGGLDLLRPDADPDALAERLETAVAELCAPARTVLLFTGIDPRPLPVPRHARAKAATYTAHLRAIADRHGCPVADLWSLRALRESRAWDEGGLRLSDLGHRQIAAEAARALGLHHTVSDGELVRTTADGSRTELRRPDTAWLRDYLAPWLARPPRPRTGPRAAPRTAPRRGDETRS</sequence>
<evidence type="ECO:0000313" key="3">
    <source>
        <dbReference type="EMBL" id="MDI3422951.1"/>
    </source>
</evidence>
<dbReference type="InterPro" id="IPR036514">
    <property type="entry name" value="SGNH_hydro_sf"/>
</dbReference>
<dbReference type="EMBL" id="JASCIS010000045">
    <property type="protein sequence ID" value="MDI3422951.1"/>
    <property type="molecule type" value="Genomic_DNA"/>
</dbReference>
<dbReference type="EC" id="3.1.-.-" evidence="3"/>
<dbReference type="InterPro" id="IPR013830">
    <property type="entry name" value="SGNH_hydro"/>
</dbReference>
<comment type="caution">
    <text evidence="3">The sequence shown here is derived from an EMBL/GenBank/DDBJ whole genome shotgun (WGS) entry which is preliminary data.</text>
</comment>
<reference evidence="3 4" key="1">
    <citation type="submission" date="2023-05" db="EMBL/GenBank/DDBJ databases">
        <title>Draft genome sequence of Streptomyces sp. B-S-A12 isolated from a cave soil in Thailand.</title>
        <authorList>
            <person name="Chamroensaksri N."/>
            <person name="Muangham S."/>
        </authorList>
    </citation>
    <scope>NUCLEOTIDE SEQUENCE [LARGE SCALE GENOMIC DNA]</scope>
    <source>
        <strain evidence="3 4">B-S-A12</strain>
    </source>
</reference>
<dbReference type="RefSeq" id="WP_282538801.1">
    <property type="nucleotide sequence ID" value="NZ_JASCIS010000045.1"/>
</dbReference>
<feature type="domain" description="SGNH hydrolase-type esterase" evidence="2">
    <location>
        <begin position="18"/>
        <end position="190"/>
    </location>
</feature>
<feature type="region of interest" description="Disordered" evidence="1">
    <location>
        <begin position="239"/>
        <end position="265"/>
    </location>
</feature>
<name>A0ABT6T533_9ACTN</name>
<dbReference type="Pfam" id="PF13472">
    <property type="entry name" value="Lipase_GDSL_2"/>
    <property type="match status" value="1"/>
</dbReference>
<proteinExistence type="predicted"/>
<dbReference type="Gene3D" id="3.40.50.1110">
    <property type="entry name" value="SGNH hydrolase"/>
    <property type="match status" value="1"/>
</dbReference>